<feature type="signal peptide" evidence="15">
    <location>
        <begin position="1"/>
        <end position="24"/>
    </location>
</feature>
<feature type="region of interest" description="Disordered" evidence="14">
    <location>
        <begin position="321"/>
        <end position="422"/>
    </location>
</feature>
<keyword evidence="3" id="KW-0808">Transferase</keyword>
<evidence type="ECO:0000256" key="10">
    <source>
        <dbReference type="ARBA" id="ARBA00056537"/>
    </source>
</evidence>
<evidence type="ECO:0000259" key="16">
    <source>
        <dbReference type="Pfam" id="PF13632"/>
    </source>
</evidence>
<dbReference type="FunFam" id="3.90.550.10:FF:000057">
    <property type="entry name" value="Glycosyltransferase-like protein, family 2"/>
    <property type="match status" value="1"/>
</dbReference>
<dbReference type="GO" id="GO:0000139">
    <property type="term" value="C:Golgi membrane"/>
    <property type="evidence" value="ECO:0007669"/>
    <property type="project" value="UniProtKB-SubCell"/>
</dbReference>
<dbReference type="GO" id="GO:0047259">
    <property type="term" value="F:glucomannan 4-beta-mannosyltransferase activity"/>
    <property type="evidence" value="ECO:0007669"/>
    <property type="project" value="UniProtKB-EC"/>
</dbReference>
<keyword evidence="4" id="KW-0812">Transmembrane</keyword>
<feature type="domain" description="Glycosyltransferase 2-like" evidence="16">
    <location>
        <begin position="704"/>
        <end position="772"/>
    </location>
</feature>
<dbReference type="PANTHER" id="PTHR32044:SF80">
    <property type="entry name" value="XYLOGLUCAN GLYCOSYLTRANSFERASE 2-RELATED"/>
    <property type="match status" value="1"/>
</dbReference>
<dbReference type="InterPro" id="IPR029044">
    <property type="entry name" value="Nucleotide-diphossugar_trans"/>
</dbReference>
<dbReference type="SUPFAM" id="SSF53448">
    <property type="entry name" value="Nucleotide-diphospho-sugar transferases"/>
    <property type="match status" value="1"/>
</dbReference>
<comment type="caution">
    <text evidence="17">The sequence shown here is derived from an EMBL/GenBank/DDBJ whole genome shotgun (WGS) entry which is preliminary data.</text>
</comment>
<evidence type="ECO:0000256" key="6">
    <source>
        <dbReference type="ARBA" id="ARBA00023034"/>
    </source>
</evidence>
<feature type="compositionally biased region" description="Basic residues" evidence="14">
    <location>
        <begin position="353"/>
        <end position="363"/>
    </location>
</feature>
<organism evidence="17 18">
    <name type="scientific">Zingiber officinale</name>
    <name type="common">Ginger</name>
    <name type="synonym">Amomum zingiber</name>
    <dbReference type="NCBI Taxonomy" id="94328"/>
    <lineage>
        <taxon>Eukaryota</taxon>
        <taxon>Viridiplantae</taxon>
        <taxon>Streptophyta</taxon>
        <taxon>Embryophyta</taxon>
        <taxon>Tracheophyta</taxon>
        <taxon>Spermatophyta</taxon>
        <taxon>Magnoliopsida</taxon>
        <taxon>Liliopsida</taxon>
        <taxon>Zingiberales</taxon>
        <taxon>Zingiberaceae</taxon>
        <taxon>Zingiber</taxon>
    </lineage>
</organism>
<dbReference type="EC" id="2.4.1.32" evidence="12"/>
<evidence type="ECO:0000256" key="9">
    <source>
        <dbReference type="ARBA" id="ARBA00051800"/>
    </source>
</evidence>
<keyword evidence="7" id="KW-0472">Membrane</keyword>
<evidence type="ECO:0000256" key="14">
    <source>
        <dbReference type="SAM" id="MobiDB-lite"/>
    </source>
</evidence>
<comment type="subcellular location">
    <subcellularLocation>
        <location evidence="1">Golgi apparatus membrane</location>
        <topology evidence="1">Multi-pass membrane protein</topology>
    </subcellularLocation>
</comment>
<reference evidence="17 18" key="1">
    <citation type="submission" date="2020-08" db="EMBL/GenBank/DDBJ databases">
        <title>Plant Genome Project.</title>
        <authorList>
            <person name="Zhang R.-G."/>
        </authorList>
    </citation>
    <scope>NUCLEOTIDE SEQUENCE [LARGE SCALE GENOMIC DNA]</scope>
    <source>
        <tissue evidence="17">Rhizome</tissue>
    </source>
</reference>
<keyword evidence="15" id="KW-0732">Signal</keyword>
<evidence type="ECO:0000256" key="13">
    <source>
        <dbReference type="ARBA" id="ARBA00076024"/>
    </source>
</evidence>
<dbReference type="GO" id="GO:0071555">
    <property type="term" value="P:cell wall organization"/>
    <property type="evidence" value="ECO:0007669"/>
    <property type="project" value="UniProtKB-KW"/>
</dbReference>
<feature type="compositionally biased region" description="Basic and acidic residues" evidence="14">
    <location>
        <begin position="194"/>
        <end position="219"/>
    </location>
</feature>
<evidence type="ECO:0000256" key="3">
    <source>
        <dbReference type="ARBA" id="ARBA00022679"/>
    </source>
</evidence>
<evidence type="ECO:0000256" key="1">
    <source>
        <dbReference type="ARBA" id="ARBA00004653"/>
    </source>
</evidence>
<keyword evidence="18" id="KW-1185">Reference proteome</keyword>
<keyword evidence="6" id="KW-0333">Golgi apparatus</keyword>
<evidence type="ECO:0000256" key="5">
    <source>
        <dbReference type="ARBA" id="ARBA00022989"/>
    </source>
</evidence>
<dbReference type="Pfam" id="PF13632">
    <property type="entry name" value="Glyco_trans_2_3"/>
    <property type="match status" value="1"/>
</dbReference>
<comment type="catalytic activity">
    <reaction evidence="9">
        <text>GDP-mannose + (glucomannan)n = GDP + (glucomannan)n+1.</text>
        <dbReference type="EC" id="2.4.1.32"/>
    </reaction>
</comment>
<evidence type="ECO:0000256" key="12">
    <source>
        <dbReference type="ARBA" id="ARBA00066505"/>
    </source>
</evidence>
<evidence type="ECO:0000256" key="2">
    <source>
        <dbReference type="ARBA" id="ARBA00022676"/>
    </source>
</evidence>
<gene>
    <name evidence="17" type="ORF">ZIOFF_029531</name>
</gene>
<sequence length="803" mass="93258">MGTLAGRPLWWQLLDLAGTALLEGKGAQKSRPTAIDSIDCWKWLLLSRRWLDDVDVVKIWWRHIRRHVVEEAGGGEGAWIQLQVVDRLRERGRRGLGSAVVAQCRRDQKYVAMRSQRQIQCHQVIFTQRRQRCCPERRHLSGTQRPSRTDVREAAIGCRAMKISMRDQVEEMDRARMRDWERESGKRGRNRSGRIRERKGFGANEGEERNKMKETKYGKEESGWEHKTWSTTGYGSEHKTRTDFCNRYISDFDIWKVEREVAVDRYLPGNAVSLSFRRQAEAARDLQLRQEKSNFDAGNRRKLAFWDLVVVSNCRNGSKLGSWRLVGEGDPPPRRRRRHAGDGDNAEPELLRRGARRPRRWRRSSLPGEGRPREECEAVHVGASPQGPPRRGLRRLAGRRRLGPSRRRQEKTPPPPRPLLQEHKGGRLLFRFLRTSLLLIAMLSLEMAAYLQGWHFKNPNFRIPDAGETRGWTRDAYISWLSFRADYIAYPLQNLCAFCIVLFVVQSIDRLVLCLGCLYIKLKKIKPAINGDPFKTEDLEGSSCDYPMVLVQIPMRNEREVTIIDAQLDQFHSFQFQFQFHVLNDSDDEPIELLISAEVSKWSQRGTNIVYQHRSIRTGYKAGNLKSVMSCDYVKDYEFVAIFDADFTPNPDFRKKTIPHLKARWSFANKDKNLLTRLQNINLCFHFEVEQQVNGTFLNFFGFNGTAGVRRIRALEESGGWLERTTVEDMDSAVRAHLNGWKFVFLNDIKVLCEVPESYEAYRKQQHQWHSGPMHLFRVCLPAILKSKVCYADLALMSQMNLP</sequence>
<evidence type="ECO:0000313" key="17">
    <source>
        <dbReference type="EMBL" id="KAG6511463.1"/>
    </source>
</evidence>
<comment type="similarity">
    <text evidence="11">Belongs to the glycosyltransferase 2 family. Plant cellulose synthase-like A subfamily.</text>
</comment>
<dbReference type="Gene3D" id="3.90.550.10">
    <property type="entry name" value="Spore Coat Polysaccharide Biosynthesis Protein SpsA, Chain A"/>
    <property type="match status" value="1"/>
</dbReference>
<proteinExistence type="inferred from homology"/>
<accession>A0A8J5GTX1</accession>
<evidence type="ECO:0000313" key="18">
    <source>
        <dbReference type="Proteomes" id="UP000734854"/>
    </source>
</evidence>
<dbReference type="InterPro" id="IPR001173">
    <property type="entry name" value="Glyco_trans_2-like"/>
</dbReference>
<keyword evidence="2" id="KW-0328">Glycosyltransferase</keyword>
<name>A0A8J5GTX1_ZINOF</name>
<dbReference type="EMBL" id="JACMSC010000008">
    <property type="protein sequence ID" value="KAG6511463.1"/>
    <property type="molecule type" value="Genomic_DNA"/>
</dbReference>
<dbReference type="Proteomes" id="UP000734854">
    <property type="component" value="Unassembled WGS sequence"/>
</dbReference>
<protein>
    <recommendedName>
        <fullName evidence="12">glucomannan 4-beta-mannosyltransferase</fullName>
        <ecNumber evidence="12">2.4.1.32</ecNumber>
    </recommendedName>
    <alternativeName>
        <fullName evidence="13">Glucomannan synthase</fullName>
    </alternativeName>
</protein>
<dbReference type="PANTHER" id="PTHR32044">
    <property type="entry name" value="GLUCOMANNAN 4-BETA-MANNOSYLTRANSFERASE 9"/>
    <property type="match status" value="1"/>
</dbReference>
<evidence type="ECO:0000256" key="15">
    <source>
        <dbReference type="SAM" id="SignalP"/>
    </source>
</evidence>
<dbReference type="AlphaFoldDB" id="A0A8J5GTX1"/>
<feature type="region of interest" description="Disordered" evidence="14">
    <location>
        <begin position="180"/>
        <end position="219"/>
    </location>
</feature>
<keyword evidence="8" id="KW-0961">Cell wall biogenesis/degradation</keyword>
<evidence type="ECO:0000256" key="8">
    <source>
        <dbReference type="ARBA" id="ARBA00023316"/>
    </source>
</evidence>
<evidence type="ECO:0000256" key="11">
    <source>
        <dbReference type="ARBA" id="ARBA00060879"/>
    </source>
</evidence>
<evidence type="ECO:0000256" key="7">
    <source>
        <dbReference type="ARBA" id="ARBA00023136"/>
    </source>
</evidence>
<comment type="function">
    <text evidence="10">Probable mannan synthase which consists of a 4-beta-mannosyltransferase activity on mannan using GDP-mannose. The beta-1,4-mannan product is the backbone for galactomannan synthesis by galactomannan galactosyltransferase. Galactomannan is a noncellulosic polysaccharides of plant cell wall.</text>
</comment>
<feature type="chain" id="PRO_5035307691" description="glucomannan 4-beta-mannosyltransferase" evidence="15">
    <location>
        <begin position="25"/>
        <end position="803"/>
    </location>
</feature>
<feature type="compositionally biased region" description="Basic residues" evidence="14">
    <location>
        <begin position="391"/>
        <end position="409"/>
    </location>
</feature>
<evidence type="ECO:0000256" key="4">
    <source>
        <dbReference type="ARBA" id="ARBA00022692"/>
    </source>
</evidence>
<keyword evidence="5" id="KW-1133">Transmembrane helix</keyword>